<accession>A0AAD5R400</accession>
<evidence type="ECO:0000313" key="1">
    <source>
        <dbReference type="EMBL" id="KAJ1368966.1"/>
    </source>
</evidence>
<gene>
    <name evidence="1" type="ORF">KIN20_030332</name>
</gene>
<organism evidence="1 2">
    <name type="scientific">Parelaphostrongylus tenuis</name>
    <name type="common">Meningeal worm</name>
    <dbReference type="NCBI Taxonomy" id="148309"/>
    <lineage>
        <taxon>Eukaryota</taxon>
        <taxon>Metazoa</taxon>
        <taxon>Ecdysozoa</taxon>
        <taxon>Nematoda</taxon>
        <taxon>Chromadorea</taxon>
        <taxon>Rhabditida</taxon>
        <taxon>Rhabditina</taxon>
        <taxon>Rhabditomorpha</taxon>
        <taxon>Strongyloidea</taxon>
        <taxon>Metastrongylidae</taxon>
        <taxon>Parelaphostrongylus</taxon>
    </lineage>
</organism>
<dbReference type="AlphaFoldDB" id="A0AAD5R400"/>
<dbReference type="Proteomes" id="UP001196413">
    <property type="component" value="Unassembled WGS sequence"/>
</dbReference>
<protein>
    <submittedName>
        <fullName evidence="1">Uncharacterized protein</fullName>
    </submittedName>
</protein>
<comment type="caution">
    <text evidence="1">The sequence shown here is derived from an EMBL/GenBank/DDBJ whole genome shotgun (WGS) entry which is preliminary data.</text>
</comment>
<dbReference type="EMBL" id="JAHQIW010006369">
    <property type="protein sequence ID" value="KAJ1368966.1"/>
    <property type="molecule type" value="Genomic_DNA"/>
</dbReference>
<proteinExistence type="predicted"/>
<reference evidence="1" key="1">
    <citation type="submission" date="2021-06" db="EMBL/GenBank/DDBJ databases">
        <title>Parelaphostrongylus tenuis whole genome reference sequence.</title>
        <authorList>
            <person name="Garwood T.J."/>
            <person name="Larsen P.A."/>
            <person name="Fountain-Jones N.M."/>
            <person name="Garbe J.R."/>
            <person name="Macchietto M.G."/>
            <person name="Kania S.A."/>
            <person name="Gerhold R.W."/>
            <person name="Richards J.E."/>
            <person name="Wolf T.M."/>
        </authorList>
    </citation>
    <scope>NUCLEOTIDE SEQUENCE</scope>
    <source>
        <strain evidence="1">MNPRO001-30</strain>
        <tissue evidence="1">Meninges</tissue>
    </source>
</reference>
<keyword evidence="2" id="KW-1185">Reference proteome</keyword>
<sequence length="70" mass="7626">MFLDRLHNANPNNAYVMESCDVTVLFASVSIDSALQATNELLVQHQEAVNIWSANYFAQIRGLVGAATGN</sequence>
<evidence type="ECO:0000313" key="2">
    <source>
        <dbReference type="Proteomes" id="UP001196413"/>
    </source>
</evidence>
<name>A0AAD5R400_PARTN</name>